<feature type="non-terminal residue" evidence="3">
    <location>
        <position position="1"/>
    </location>
</feature>
<gene>
    <name evidence="3" type="ORF">CR513_28384</name>
</gene>
<name>A0A371GGY1_MUCPR</name>
<feature type="region of interest" description="Disordered" evidence="1">
    <location>
        <begin position="40"/>
        <end position="61"/>
    </location>
</feature>
<evidence type="ECO:0000313" key="3">
    <source>
        <dbReference type="EMBL" id="RDX89829.1"/>
    </source>
</evidence>
<evidence type="ECO:0000256" key="1">
    <source>
        <dbReference type="SAM" id="MobiDB-lite"/>
    </source>
</evidence>
<dbReference type="EMBL" id="QJKJ01005560">
    <property type="protein sequence ID" value="RDX89829.1"/>
    <property type="molecule type" value="Genomic_DNA"/>
</dbReference>
<keyword evidence="4" id="KW-1185">Reference proteome</keyword>
<protein>
    <recommendedName>
        <fullName evidence="2">Reverse transcriptase Ty1/copia-type domain-containing protein</fullName>
    </recommendedName>
</protein>
<comment type="caution">
    <text evidence="3">The sequence shown here is derived from an EMBL/GenBank/DDBJ whole genome shotgun (WGS) entry which is preliminary data.</text>
</comment>
<evidence type="ECO:0000313" key="4">
    <source>
        <dbReference type="Proteomes" id="UP000257109"/>
    </source>
</evidence>
<dbReference type="OrthoDB" id="1917367at2759"/>
<dbReference type="Pfam" id="PF07727">
    <property type="entry name" value="RVT_2"/>
    <property type="match status" value="1"/>
</dbReference>
<dbReference type="AlphaFoldDB" id="A0A371GGY1"/>
<reference evidence="3" key="1">
    <citation type="submission" date="2018-05" db="EMBL/GenBank/DDBJ databases">
        <title>Draft genome of Mucuna pruriens seed.</title>
        <authorList>
            <person name="Nnadi N.E."/>
            <person name="Vos R."/>
            <person name="Hasami M.H."/>
            <person name="Devisetty U.K."/>
            <person name="Aguiy J.C."/>
        </authorList>
    </citation>
    <scope>NUCLEOTIDE SEQUENCE [LARGE SCALE GENOMIC DNA]</scope>
    <source>
        <strain evidence="3">JCA_2017</strain>
    </source>
</reference>
<accession>A0A371GGY1</accession>
<dbReference type="Proteomes" id="UP000257109">
    <property type="component" value="Unassembled WGS sequence"/>
</dbReference>
<dbReference type="STRING" id="157652.A0A371GGY1"/>
<proteinExistence type="predicted"/>
<dbReference type="InterPro" id="IPR013103">
    <property type="entry name" value="RVT_2"/>
</dbReference>
<feature type="domain" description="Reverse transcriptase Ty1/copia-type" evidence="2">
    <location>
        <begin position="72"/>
        <end position="179"/>
    </location>
</feature>
<organism evidence="3 4">
    <name type="scientific">Mucuna pruriens</name>
    <name type="common">Velvet bean</name>
    <name type="synonym">Dolichos pruriens</name>
    <dbReference type="NCBI Taxonomy" id="157652"/>
    <lineage>
        <taxon>Eukaryota</taxon>
        <taxon>Viridiplantae</taxon>
        <taxon>Streptophyta</taxon>
        <taxon>Embryophyta</taxon>
        <taxon>Tracheophyta</taxon>
        <taxon>Spermatophyta</taxon>
        <taxon>Magnoliopsida</taxon>
        <taxon>eudicotyledons</taxon>
        <taxon>Gunneridae</taxon>
        <taxon>Pentapetalae</taxon>
        <taxon>rosids</taxon>
        <taxon>fabids</taxon>
        <taxon>Fabales</taxon>
        <taxon>Fabaceae</taxon>
        <taxon>Papilionoideae</taxon>
        <taxon>50 kb inversion clade</taxon>
        <taxon>NPAAA clade</taxon>
        <taxon>indigoferoid/millettioid clade</taxon>
        <taxon>Phaseoleae</taxon>
        <taxon>Mucuna</taxon>
    </lineage>
</organism>
<evidence type="ECO:0000259" key="2">
    <source>
        <dbReference type="Pfam" id="PF07727"/>
    </source>
</evidence>
<sequence>MPQEAWSGIKPSIEHLEHYKKGYRLCDPKTKMVVVIKDGDNVSSNDKSEGEHIGQVDGDGLEEDMEFNSSGHKKILWTYQLEQKQLELNRIFKTRLNELGEGYSQHGIDFIEVFIFAACMETIRMIVALLHLDVKSTFLHGELSEDVYIDQPKGYVKKGKEHKVYKLHKTLHGLRQTPRA</sequence>